<protein>
    <submittedName>
        <fullName evidence="1">DUF2237 domain-containing protein</fullName>
    </submittedName>
</protein>
<evidence type="ECO:0000313" key="1">
    <source>
        <dbReference type="EMBL" id="CAA6799185.1"/>
    </source>
</evidence>
<sequence length="118" mass="13068">MQTNILGTNLETCCTNPMTGYYRDGVCRTSEEDTGTHTVCAIVSTKFLEYSKSQGNNLITPAPHFNFPGLKEGNKWCLCALRWKEAYDAGCAPKIIAEATSNLTTKYVDKAILLEYCV</sequence>
<proteinExistence type="predicted"/>
<dbReference type="Gene3D" id="3.30.56.110">
    <property type="entry name" value="Protein of unknown function DUF2237"/>
    <property type="match status" value="1"/>
</dbReference>
<dbReference type="Pfam" id="PF09996">
    <property type="entry name" value="DUF2237"/>
    <property type="match status" value="1"/>
</dbReference>
<reference evidence="1" key="1">
    <citation type="submission" date="2020-01" db="EMBL/GenBank/DDBJ databases">
        <authorList>
            <person name="Meier V. D."/>
            <person name="Meier V D."/>
        </authorList>
    </citation>
    <scope>NUCLEOTIDE SEQUENCE</scope>
    <source>
        <strain evidence="1">HLG_WM_MAG_06</strain>
    </source>
</reference>
<dbReference type="AlphaFoldDB" id="A0A6S6RSP1"/>
<gene>
    <name evidence="1" type="ORF">HELGO_WM11261</name>
</gene>
<name>A0A6S6RSP1_9BACT</name>
<dbReference type="PANTHER" id="PTHR37466:SF1">
    <property type="entry name" value="SLR1628 PROTEIN"/>
    <property type="match status" value="1"/>
</dbReference>
<organism evidence="1">
    <name type="scientific">uncultured Sulfurovum sp</name>
    <dbReference type="NCBI Taxonomy" id="269237"/>
    <lineage>
        <taxon>Bacteria</taxon>
        <taxon>Pseudomonadati</taxon>
        <taxon>Campylobacterota</taxon>
        <taxon>Epsilonproteobacteria</taxon>
        <taxon>Campylobacterales</taxon>
        <taxon>Sulfurovaceae</taxon>
        <taxon>Sulfurovum</taxon>
        <taxon>environmental samples</taxon>
    </lineage>
</organism>
<dbReference type="EMBL" id="CACVAP010000015">
    <property type="protein sequence ID" value="CAA6799185.1"/>
    <property type="molecule type" value="Genomic_DNA"/>
</dbReference>
<dbReference type="InterPro" id="IPR018714">
    <property type="entry name" value="DUF2237"/>
</dbReference>
<accession>A0A6S6RSP1</accession>
<dbReference type="PANTHER" id="PTHR37466">
    <property type="entry name" value="SLR1628 PROTEIN"/>
    <property type="match status" value="1"/>
</dbReference>